<protein>
    <submittedName>
        <fullName evidence="2">Uncharacterized protein</fullName>
    </submittedName>
</protein>
<evidence type="ECO:0000256" key="1">
    <source>
        <dbReference type="SAM" id="MobiDB-lite"/>
    </source>
</evidence>
<feature type="region of interest" description="Disordered" evidence="1">
    <location>
        <begin position="136"/>
        <end position="187"/>
    </location>
</feature>
<dbReference type="EMBL" id="LAZR01002396">
    <property type="protein sequence ID" value="KKN30575.1"/>
    <property type="molecule type" value="Genomic_DNA"/>
</dbReference>
<feature type="compositionally biased region" description="Basic and acidic residues" evidence="1">
    <location>
        <begin position="164"/>
        <end position="180"/>
    </location>
</feature>
<comment type="caution">
    <text evidence="2">The sequence shown here is derived from an EMBL/GenBank/DDBJ whole genome shotgun (WGS) entry which is preliminary data.</text>
</comment>
<dbReference type="AlphaFoldDB" id="A0A0F9PFG9"/>
<sequence length="187" mass="20541">MSEEKDALRKLIMLISDLRAKDEERYASHVNFMNETIKMISAIESQMNKHWSTVLDSLKDLNEDISANLDSLLTGINPRGLRETSKSLKEIMDTMNKSVQAMSLEKVMSELKFLKSGGVTYVPVGGTAVGQQPEQISAGANLSPPGLKAPGGAKASESSEWVDPNEKAAKEKNEDQHLLKPSDFFGM</sequence>
<accession>A0A0F9PFG9</accession>
<reference evidence="2" key="1">
    <citation type="journal article" date="2015" name="Nature">
        <title>Complex archaea that bridge the gap between prokaryotes and eukaryotes.</title>
        <authorList>
            <person name="Spang A."/>
            <person name="Saw J.H."/>
            <person name="Jorgensen S.L."/>
            <person name="Zaremba-Niedzwiedzka K."/>
            <person name="Martijn J."/>
            <person name="Lind A.E."/>
            <person name="van Eijk R."/>
            <person name="Schleper C."/>
            <person name="Guy L."/>
            <person name="Ettema T.J."/>
        </authorList>
    </citation>
    <scope>NUCLEOTIDE SEQUENCE</scope>
</reference>
<organism evidence="2">
    <name type="scientific">marine sediment metagenome</name>
    <dbReference type="NCBI Taxonomy" id="412755"/>
    <lineage>
        <taxon>unclassified sequences</taxon>
        <taxon>metagenomes</taxon>
        <taxon>ecological metagenomes</taxon>
    </lineage>
</organism>
<gene>
    <name evidence="2" type="ORF">LCGC14_0832730</name>
</gene>
<name>A0A0F9PFG9_9ZZZZ</name>
<evidence type="ECO:0000313" key="2">
    <source>
        <dbReference type="EMBL" id="KKN30575.1"/>
    </source>
</evidence>
<proteinExistence type="predicted"/>